<protein>
    <submittedName>
        <fullName evidence="1">Uncharacterized protein</fullName>
    </submittedName>
</protein>
<name>A0A2P5B357_PARAD</name>
<keyword evidence="2" id="KW-1185">Reference proteome</keyword>
<organism evidence="1 2">
    <name type="scientific">Parasponia andersonii</name>
    <name type="common">Sponia andersonii</name>
    <dbReference type="NCBI Taxonomy" id="3476"/>
    <lineage>
        <taxon>Eukaryota</taxon>
        <taxon>Viridiplantae</taxon>
        <taxon>Streptophyta</taxon>
        <taxon>Embryophyta</taxon>
        <taxon>Tracheophyta</taxon>
        <taxon>Spermatophyta</taxon>
        <taxon>Magnoliopsida</taxon>
        <taxon>eudicotyledons</taxon>
        <taxon>Gunneridae</taxon>
        <taxon>Pentapetalae</taxon>
        <taxon>rosids</taxon>
        <taxon>fabids</taxon>
        <taxon>Rosales</taxon>
        <taxon>Cannabaceae</taxon>
        <taxon>Parasponia</taxon>
    </lineage>
</organism>
<comment type="caution">
    <text evidence="1">The sequence shown here is derived from an EMBL/GenBank/DDBJ whole genome shotgun (WGS) entry which is preliminary data.</text>
</comment>
<dbReference type="Proteomes" id="UP000237105">
    <property type="component" value="Unassembled WGS sequence"/>
</dbReference>
<reference evidence="2" key="1">
    <citation type="submission" date="2016-06" db="EMBL/GenBank/DDBJ databases">
        <title>Parallel loss of symbiosis genes in relatives of nitrogen-fixing non-legume Parasponia.</title>
        <authorList>
            <person name="Van Velzen R."/>
            <person name="Holmer R."/>
            <person name="Bu F."/>
            <person name="Rutten L."/>
            <person name="Van Zeijl A."/>
            <person name="Liu W."/>
            <person name="Santuari L."/>
            <person name="Cao Q."/>
            <person name="Sharma T."/>
            <person name="Shen D."/>
            <person name="Roswanjaya Y."/>
            <person name="Wardhani T."/>
            <person name="Kalhor M.S."/>
            <person name="Jansen J."/>
            <person name="Van den Hoogen J."/>
            <person name="Gungor B."/>
            <person name="Hartog M."/>
            <person name="Hontelez J."/>
            <person name="Verver J."/>
            <person name="Yang W.-C."/>
            <person name="Schijlen E."/>
            <person name="Repin R."/>
            <person name="Schilthuizen M."/>
            <person name="Schranz E."/>
            <person name="Heidstra R."/>
            <person name="Miyata K."/>
            <person name="Fedorova E."/>
            <person name="Kohlen W."/>
            <person name="Bisseling T."/>
            <person name="Smit S."/>
            <person name="Geurts R."/>
        </authorList>
    </citation>
    <scope>NUCLEOTIDE SEQUENCE [LARGE SCALE GENOMIC DNA]</scope>
    <source>
        <strain evidence="2">cv. WU1-14</strain>
    </source>
</reference>
<accession>A0A2P5B357</accession>
<dbReference type="EMBL" id="JXTB01000375">
    <property type="protein sequence ID" value="PON43230.1"/>
    <property type="molecule type" value="Genomic_DNA"/>
</dbReference>
<gene>
    <name evidence="1" type="ORF">PanWU01x14_275730</name>
</gene>
<proteinExistence type="predicted"/>
<evidence type="ECO:0000313" key="1">
    <source>
        <dbReference type="EMBL" id="PON43230.1"/>
    </source>
</evidence>
<evidence type="ECO:0000313" key="2">
    <source>
        <dbReference type="Proteomes" id="UP000237105"/>
    </source>
</evidence>
<dbReference type="AlphaFoldDB" id="A0A2P5B357"/>
<sequence length="124" mass="14468">MRRRRRRMMMMMTIIDKKEIMVELVGASFAKGLLRKLFLSSDDKRAERGIRHPLDDLDLGWWSVKFVFRRGSSSESDRIKYLSDFKNNDLASSVCMQTHVSFETAFACLSLKSILKVDIESDRL</sequence>